<evidence type="ECO:0000313" key="4">
    <source>
        <dbReference type="Proteomes" id="UP000058074"/>
    </source>
</evidence>
<reference evidence="3 5" key="4">
    <citation type="journal article" date="2016" name="Genome Announc.">
        <title>Complete Genome Sequence of Sphingopyxis macrogoltabida Strain 203N (NBRC 111659), a Polyethylene Glycol Degrader.</title>
        <authorList>
            <person name="Ohtsubo Y."/>
            <person name="Nonoyama S."/>
            <person name="Nagata Y."/>
            <person name="Numata M."/>
            <person name="Tsuchikane K."/>
            <person name="Hosoyama A."/>
            <person name="Yamazoe A."/>
            <person name="Tsuda M."/>
            <person name="Fujita N."/>
            <person name="Kawai F."/>
        </authorList>
    </citation>
    <scope>NUCLEOTIDE SEQUENCE [LARGE SCALE GENOMIC DNA]</scope>
    <source>
        <strain evidence="3 5">203N</strain>
    </source>
</reference>
<dbReference type="AlphaFoldDB" id="A0A0N7I258"/>
<dbReference type="InterPro" id="IPR037914">
    <property type="entry name" value="SpoVT-AbrB_sf"/>
</dbReference>
<dbReference type="PATRIC" id="fig|33050.5.peg.3804"/>
<dbReference type="Proteomes" id="UP000058074">
    <property type="component" value="Chromosome"/>
</dbReference>
<dbReference type="SUPFAM" id="SSF89447">
    <property type="entry name" value="AbrB/MazE/MraZ-like"/>
    <property type="match status" value="1"/>
</dbReference>
<evidence type="ECO:0000313" key="2">
    <source>
        <dbReference type="EMBL" id="ALH82239.1"/>
    </source>
</evidence>
<protein>
    <submittedName>
        <fullName evidence="2">AbrB family transcriptional regulator</fullName>
    </submittedName>
</protein>
<organism evidence="2 4">
    <name type="scientific">Sphingopyxis macrogoltabida</name>
    <name type="common">Sphingomonas macrogoltabidus</name>
    <dbReference type="NCBI Taxonomy" id="33050"/>
    <lineage>
        <taxon>Bacteria</taxon>
        <taxon>Pseudomonadati</taxon>
        <taxon>Pseudomonadota</taxon>
        <taxon>Alphaproteobacteria</taxon>
        <taxon>Sphingomonadales</taxon>
        <taxon>Sphingomonadaceae</taxon>
        <taxon>Sphingopyxis</taxon>
    </lineage>
</organism>
<evidence type="ECO:0000313" key="5">
    <source>
        <dbReference type="Proteomes" id="UP000076088"/>
    </source>
</evidence>
<dbReference type="KEGG" id="smaz:LH19_22220"/>
<reference evidence="2 4" key="1">
    <citation type="journal article" date="2015" name="Genome Announc.">
        <title>Complete Genome Sequence of Polypropylene Glycol- and Polyethylene Glycol-Degrading Sphingopyxis macrogoltabida Strain EY-1.</title>
        <authorList>
            <person name="Ohtsubo Y."/>
            <person name="Nagata Y."/>
            <person name="Numata M."/>
            <person name="Tsuchikane K."/>
            <person name="Hosoyama A."/>
            <person name="Yamazoe A."/>
            <person name="Tsuda M."/>
            <person name="Fujita N."/>
            <person name="Kawai F."/>
        </authorList>
    </citation>
    <scope>NUCLEOTIDE SEQUENCE [LARGE SCALE GENOMIC DNA]</scope>
    <source>
        <strain evidence="2 4">EY-1</strain>
    </source>
</reference>
<evidence type="ECO:0000259" key="1">
    <source>
        <dbReference type="SMART" id="SM00966"/>
    </source>
</evidence>
<dbReference type="OrthoDB" id="9795766at2"/>
<dbReference type="SMART" id="SM00966">
    <property type="entry name" value="SpoVT_AbrB"/>
    <property type="match status" value="1"/>
</dbReference>
<sequence length="76" mass="8887">MQLARWGNSLALRIPASIVELLGLKEGDDIEVNVAGTHRFEIDRDRSREKLVERMRMLRKPLPAGWRFDRDDANER</sequence>
<keyword evidence="5" id="KW-1185">Reference proteome</keyword>
<dbReference type="EMBL" id="CP012700">
    <property type="protein sequence ID" value="ALH82239.1"/>
    <property type="molecule type" value="Genomic_DNA"/>
</dbReference>
<evidence type="ECO:0000313" key="3">
    <source>
        <dbReference type="EMBL" id="AMU91839.1"/>
    </source>
</evidence>
<dbReference type="KEGG" id="smag:AN936_18330"/>
<dbReference type="GO" id="GO:0003677">
    <property type="term" value="F:DNA binding"/>
    <property type="evidence" value="ECO:0007669"/>
    <property type="project" value="InterPro"/>
</dbReference>
<reference evidence="5" key="2">
    <citation type="submission" date="2015-11" db="EMBL/GenBank/DDBJ databases">
        <title>Complete genome sequence of a polyethylene-glycol degrader Sphingopyxis macrogoltabida 203N (NBRC 111659).</title>
        <authorList>
            <person name="Yoshiyuki O."/>
            <person name="Shouta N."/>
            <person name="Nagata Y."/>
            <person name="Numata M."/>
            <person name="Tsuchikane K."/>
            <person name="Hosoyama A."/>
            <person name="Yamazoe A."/>
            <person name="Tsuda M."/>
            <person name="Fujita N."/>
            <person name="Kawai F."/>
        </authorList>
    </citation>
    <scope>NUCLEOTIDE SEQUENCE [LARGE SCALE GENOMIC DNA]</scope>
    <source>
        <strain evidence="5">203N</strain>
    </source>
</reference>
<dbReference type="EMBL" id="CP013344">
    <property type="protein sequence ID" value="AMU91839.1"/>
    <property type="molecule type" value="Genomic_DNA"/>
</dbReference>
<accession>A0A0N7I258</accession>
<reference evidence="3" key="3">
    <citation type="submission" date="2015-11" db="EMBL/GenBank/DDBJ databases">
        <authorList>
            <person name="Yoshiyuki O."/>
        </authorList>
    </citation>
    <scope>NUCLEOTIDE SEQUENCE</scope>
    <source>
        <strain evidence="3">203N</strain>
    </source>
</reference>
<dbReference type="Gene3D" id="2.10.260.10">
    <property type="match status" value="1"/>
</dbReference>
<feature type="domain" description="SpoVT-AbrB" evidence="1">
    <location>
        <begin position="4"/>
        <end position="48"/>
    </location>
</feature>
<dbReference type="InterPro" id="IPR007159">
    <property type="entry name" value="SpoVT-AbrB_dom"/>
</dbReference>
<dbReference type="Proteomes" id="UP000076088">
    <property type="component" value="Chromosome"/>
</dbReference>
<name>A0A0N7I258_SPHMC</name>
<dbReference type="RefSeq" id="WP_054589308.1">
    <property type="nucleotide sequence ID" value="NZ_CP009429.1"/>
</dbReference>
<proteinExistence type="predicted"/>
<dbReference type="STRING" id="33050.AN936_18330"/>
<gene>
    <name evidence="2" type="ORF">AN936_18330</name>
    <name evidence="3" type="ORF">ATM17_22770</name>
</gene>
<dbReference type="Pfam" id="PF04014">
    <property type="entry name" value="MazE_antitoxin"/>
    <property type="match status" value="1"/>
</dbReference>